<dbReference type="SMR" id="A0A3G2C0R1"/>
<dbReference type="GO" id="GO:0020037">
    <property type="term" value="F:heme binding"/>
    <property type="evidence" value="ECO:0007669"/>
    <property type="project" value="InterPro"/>
</dbReference>
<dbReference type="InterPro" id="IPR036396">
    <property type="entry name" value="Cyt_P450_sf"/>
</dbReference>
<dbReference type="InterPro" id="IPR017972">
    <property type="entry name" value="Cyt_P450_CS"/>
</dbReference>
<evidence type="ECO:0000256" key="12">
    <source>
        <dbReference type="ARBA" id="ARBA00052216"/>
    </source>
</evidence>
<comment type="similarity">
    <text evidence="15">Belongs to the cytochrome P450 family.</text>
</comment>
<dbReference type="InterPro" id="IPR050651">
    <property type="entry name" value="Plant_Cytochrome_P450_Monoox"/>
</dbReference>
<comment type="cofactor">
    <cofactor evidence="1 14">
        <name>heme</name>
        <dbReference type="ChEBI" id="CHEBI:30413"/>
    </cofactor>
</comment>
<evidence type="ECO:0000256" key="8">
    <source>
        <dbReference type="ARBA" id="ARBA00034479"/>
    </source>
</evidence>
<comment type="pathway">
    <text evidence="8">Flavonoid metabolism.</text>
</comment>
<protein>
    <recommendedName>
        <fullName evidence="13">Flavonoid-6-hydroxylase</fullName>
    </recommendedName>
</protein>
<comment type="catalytic activity">
    <reaction evidence="11">
        <text>(2S)-naringenin 4',7-dimethyl ether + reduced [NADPH--hemoprotein reductase] + O2 = (2S)-carthamidin-4',7-dimethyl ether + oxidized [NADPH--hemoprotein reductase] + H2O + H(+)</text>
        <dbReference type="Rhea" id="RHEA:73439"/>
        <dbReference type="Rhea" id="RHEA-COMP:11964"/>
        <dbReference type="Rhea" id="RHEA-COMP:11965"/>
        <dbReference type="ChEBI" id="CHEBI:15377"/>
        <dbReference type="ChEBI" id="CHEBI:15378"/>
        <dbReference type="ChEBI" id="CHEBI:15379"/>
        <dbReference type="ChEBI" id="CHEBI:57618"/>
        <dbReference type="ChEBI" id="CHEBI:58210"/>
        <dbReference type="ChEBI" id="CHEBI:192816"/>
        <dbReference type="ChEBI" id="CHEBI:192817"/>
    </reaction>
    <physiologicalReaction direction="left-to-right" evidence="11">
        <dbReference type="Rhea" id="RHEA:73440"/>
    </physiologicalReaction>
</comment>
<evidence type="ECO:0000256" key="10">
    <source>
        <dbReference type="ARBA" id="ARBA00051691"/>
    </source>
</evidence>
<comment type="catalytic activity">
    <reaction evidence="9">
        <text>(2S)-sakuranetin + reduced [NADPH--hemoprotein reductase] + O2 = (2S)-7-methylcarthamidin + oxidized [NADPH--hemoprotein reductase] + H2O + H(+)</text>
        <dbReference type="Rhea" id="RHEA:73431"/>
        <dbReference type="Rhea" id="RHEA-COMP:11964"/>
        <dbReference type="Rhea" id="RHEA-COMP:11965"/>
        <dbReference type="ChEBI" id="CHEBI:15377"/>
        <dbReference type="ChEBI" id="CHEBI:15378"/>
        <dbReference type="ChEBI" id="CHEBI:15379"/>
        <dbReference type="ChEBI" id="CHEBI:28927"/>
        <dbReference type="ChEBI" id="CHEBI:57618"/>
        <dbReference type="ChEBI" id="CHEBI:58210"/>
        <dbReference type="ChEBI" id="CHEBI:192815"/>
    </reaction>
    <physiologicalReaction direction="left-to-right" evidence="9">
        <dbReference type="Rhea" id="RHEA:73432"/>
    </physiologicalReaction>
</comment>
<evidence type="ECO:0000256" key="1">
    <source>
        <dbReference type="ARBA" id="ARBA00001971"/>
    </source>
</evidence>
<dbReference type="Gene3D" id="1.10.630.10">
    <property type="entry name" value="Cytochrome P450"/>
    <property type="match status" value="1"/>
</dbReference>
<evidence type="ECO:0000256" key="15">
    <source>
        <dbReference type="RuleBase" id="RU000461"/>
    </source>
</evidence>
<keyword evidence="16" id="KW-0812">Transmembrane</keyword>
<evidence type="ECO:0000256" key="5">
    <source>
        <dbReference type="ARBA" id="ARBA00023002"/>
    </source>
</evidence>
<feature type="transmembrane region" description="Helical" evidence="16">
    <location>
        <begin position="6"/>
        <end position="24"/>
    </location>
</feature>
<keyword evidence="7 15" id="KW-0503">Monooxygenase</keyword>
<dbReference type="PROSITE" id="PS00086">
    <property type="entry name" value="CYTOCHROME_P450"/>
    <property type="match status" value="1"/>
</dbReference>
<evidence type="ECO:0000256" key="4">
    <source>
        <dbReference type="ARBA" id="ARBA00022723"/>
    </source>
</evidence>
<dbReference type="PANTHER" id="PTHR47947">
    <property type="entry name" value="CYTOCHROME P450 82C3-RELATED"/>
    <property type="match status" value="1"/>
</dbReference>
<dbReference type="GO" id="GO:0016020">
    <property type="term" value="C:membrane"/>
    <property type="evidence" value="ECO:0007669"/>
    <property type="project" value="UniProtKB-SubCell"/>
</dbReference>
<dbReference type="GO" id="GO:0016705">
    <property type="term" value="F:oxidoreductase activity, acting on paired donors, with incorporation or reduction of molecular oxygen"/>
    <property type="evidence" value="ECO:0007669"/>
    <property type="project" value="InterPro"/>
</dbReference>
<dbReference type="GO" id="GO:0005506">
    <property type="term" value="F:iron ion binding"/>
    <property type="evidence" value="ECO:0007669"/>
    <property type="project" value="InterPro"/>
</dbReference>
<evidence type="ECO:0000256" key="2">
    <source>
        <dbReference type="ARBA" id="ARBA00004167"/>
    </source>
</evidence>
<dbReference type="InterPro" id="IPR002401">
    <property type="entry name" value="Cyt_P450_E_grp-I"/>
</dbReference>
<dbReference type="GO" id="GO:0004497">
    <property type="term" value="F:monooxygenase activity"/>
    <property type="evidence" value="ECO:0007669"/>
    <property type="project" value="UniProtKB-KW"/>
</dbReference>
<dbReference type="PRINTS" id="PR00385">
    <property type="entry name" value="P450"/>
</dbReference>
<evidence type="ECO:0000256" key="7">
    <source>
        <dbReference type="ARBA" id="ARBA00023033"/>
    </source>
</evidence>
<dbReference type="PANTHER" id="PTHR47947:SF39">
    <property type="entry name" value="CYTOCHROME P450"/>
    <property type="match status" value="1"/>
</dbReference>
<gene>
    <name evidence="17" type="primary">CYP450</name>
</gene>
<evidence type="ECO:0000256" key="11">
    <source>
        <dbReference type="ARBA" id="ARBA00052049"/>
    </source>
</evidence>
<evidence type="ECO:0000256" key="6">
    <source>
        <dbReference type="ARBA" id="ARBA00023004"/>
    </source>
</evidence>
<dbReference type="SUPFAM" id="SSF48264">
    <property type="entry name" value="Cytochrome P450"/>
    <property type="match status" value="1"/>
</dbReference>
<keyword evidence="4 14" id="KW-0479">Metal-binding</keyword>
<sequence length="520" mass="58307">MEATYASAIYGAVALFLLFYYYLLTKSSKHKLPPEAPGARHLHLMAGGATSSAKPPHIILGALSDQHGPIFTLRLGVRRILLVSSSRIAKELFTSSDLAISSRPKTRGIKHLGYDFVMFAFSPYSAYWRHMRKLVTVELLSSHRAELFSSVGMEEVKQSVKELHAVWEGKKDGSGQLLVDMRNWLADMNLNTILRQVVGKRLCGGGGGDDAEEMRQCRDAIWDFFHLVGLFVPADALPWLGWLDLGGYEKKMKETAKKLEGIMGGWLEEHRRKEYSGGEGKVEDFMDVILSAVRGSEGEYEHDVDTVIKSTCQLMILGATDTFAVTLTWALSLLLNNRHVLTKAQEELDKHVGRHKGVNKSDICNLVYLQAIVKETLRLYPAAPLGGPREFREDCNIAGYHIPKGTWLMVNVWKLHRDPQVWQDNPLDFKPERFLTTHKNMDINGQDFELMPFGGGRRICPGLNLGMQTINMVLANLLQAFEFVTINNEAVDMTESAGLTNLKATPLEILITPRLPPNLY</sequence>
<keyword evidence="6 14" id="KW-0408">Iron</keyword>
<evidence type="ECO:0000313" key="17">
    <source>
        <dbReference type="EMBL" id="AYM45667.1"/>
    </source>
</evidence>
<name>A0A3G2C0R1_9LAMI</name>
<evidence type="ECO:0000256" key="16">
    <source>
        <dbReference type="SAM" id="Phobius"/>
    </source>
</evidence>
<dbReference type="InterPro" id="IPR001128">
    <property type="entry name" value="Cyt_P450"/>
</dbReference>
<dbReference type="FunFam" id="1.10.630.10:FF:000026">
    <property type="entry name" value="Cytochrome P450 82C4"/>
    <property type="match status" value="1"/>
</dbReference>
<feature type="transmembrane region" description="Helical" evidence="16">
    <location>
        <begin position="224"/>
        <end position="242"/>
    </location>
</feature>
<dbReference type="Pfam" id="PF00067">
    <property type="entry name" value="p450"/>
    <property type="match status" value="1"/>
</dbReference>
<accession>A0A3G2C0R1</accession>
<keyword evidence="5 15" id="KW-0560">Oxidoreductase</keyword>
<keyword evidence="3 14" id="KW-0349">Heme</keyword>
<comment type="catalytic activity">
    <reaction evidence="10">
        <text>genkwanin + reduced [NADPH--hemoprotein reductase] + O2 = scutellarein 7-methyl ether + oxidized [NADPH--hemoprotein reductase] + H2O</text>
        <dbReference type="Rhea" id="RHEA:73427"/>
        <dbReference type="Rhea" id="RHEA-COMP:11964"/>
        <dbReference type="Rhea" id="RHEA-COMP:11965"/>
        <dbReference type="ChEBI" id="CHEBI:15377"/>
        <dbReference type="ChEBI" id="CHEBI:15379"/>
        <dbReference type="ChEBI" id="CHEBI:57618"/>
        <dbReference type="ChEBI" id="CHEBI:58210"/>
        <dbReference type="ChEBI" id="CHEBI:192700"/>
        <dbReference type="ChEBI" id="CHEBI:192701"/>
    </reaction>
    <physiologicalReaction direction="left-to-right" evidence="10">
        <dbReference type="Rhea" id="RHEA:73428"/>
    </physiologicalReaction>
</comment>
<dbReference type="AlphaFoldDB" id="A0A3G2C0R1"/>
<organism evidence="17">
    <name type="scientific">Strobilanthes cusia</name>
    <dbReference type="NCBI Taxonomy" id="222567"/>
    <lineage>
        <taxon>Eukaryota</taxon>
        <taxon>Viridiplantae</taxon>
        <taxon>Streptophyta</taxon>
        <taxon>Embryophyta</taxon>
        <taxon>Tracheophyta</taxon>
        <taxon>Spermatophyta</taxon>
        <taxon>Magnoliopsida</taxon>
        <taxon>eudicotyledons</taxon>
        <taxon>Gunneridae</taxon>
        <taxon>Pentapetalae</taxon>
        <taxon>asterids</taxon>
        <taxon>lamiids</taxon>
        <taxon>Lamiales</taxon>
        <taxon>Acanthaceae</taxon>
        <taxon>Acanthoideae</taxon>
        <taxon>Ruellieae</taxon>
        <taxon>Strobilanthinae</taxon>
        <taxon>Strobilanthes</taxon>
    </lineage>
</organism>
<evidence type="ECO:0000256" key="14">
    <source>
        <dbReference type="PIRSR" id="PIRSR602401-1"/>
    </source>
</evidence>
<reference evidence="17" key="1">
    <citation type="submission" date="2018-01" db="EMBL/GenBank/DDBJ databases">
        <title>Terpendole E, a kinesin Eg5 inhibitor, is a key biosynthetic intermediate of indole-diterpenes in the producing fungus Chaunopycnis alba.</title>
        <authorList>
            <person name="Gong P."/>
        </authorList>
    </citation>
    <scope>NUCLEOTIDE SEQUENCE</scope>
</reference>
<evidence type="ECO:0000256" key="9">
    <source>
        <dbReference type="ARBA" id="ARBA00050930"/>
    </source>
</evidence>
<feature type="binding site" description="axial binding residue" evidence="14">
    <location>
        <position position="460"/>
    </location>
    <ligand>
        <name>heme</name>
        <dbReference type="ChEBI" id="CHEBI:30413"/>
    </ligand>
    <ligandPart>
        <name>Fe</name>
        <dbReference type="ChEBI" id="CHEBI:18248"/>
    </ligandPart>
</feature>
<comment type="subcellular location">
    <subcellularLocation>
        <location evidence="2">Membrane</location>
        <topology evidence="2">Single-pass membrane protein</topology>
    </subcellularLocation>
</comment>
<comment type="catalytic activity">
    <reaction evidence="12">
        <text>apigenin 4',7-dimethyl ether + reduced [NADPH--hemoprotein reductase] + O2 = ladanein + oxidized [NADPH--hemoprotein reductase] + H2O + H(+)</text>
        <dbReference type="Rhea" id="RHEA:73435"/>
        <dbReference type="Rhea" id="RHEA-COMP:11964"/>
        <dbReference type="Rhea" id="RHEA-COMP:11965"/>
        <dbReference type="ChEBI" id="CHEBI:2769"/>
        <dbReference type="ChEBI" id="CHEBI:15377"/>
        <dbReference type="ChEBI" id="CHEBI:15378"/>
        <dbReference type="ChEBI" id="CHEBI:15379"/>
        <dbReference type="ChEBI" id="CHEBI:57618"/>
        <dbReference type="ChEBI" id="CHEBI:58210"/>
        <dbReference type="ChEBI" id="CHEBI:192702"/>
    </reaction>
    <physiologicalReaction direction="left-to-right" evidence="12">
        <dbReference type="Rhea" id="RHEA:73436"/>
    </physiologicalReaction>
</comment>
<keyword evidence="16" id="KW-0472">Membrane</keyword>
<keyword evidence="16" id="KW-1133">Transmembrane helix</keyword>
<dbReference type="PRINTS" id="PR00463">
    <property type="entry name" value="EP450I"/>
</dbReference>
<evidence type="ECO:0000256" key="13">
    <source>
        <dbReference type="ARBA" id="ARBA00067499"/>
    </source>
</evidence>
<dbReference type="EMBL" id="MG857655">
    <property type="protein sequence ID" value="AYM45667.1"/>
    <property type="molecule type" value="mRNA"/>
</dbReference>
<evidence type="ECO:0000256" key="3">
    <source>
        <dbReference type="ARBA" id="ARBA00022617"/>
    </source>
</evidence>
<dbReference type="CDD" id="cd20654">
    <property type="entry name" value="CYP82"/>
    <property type="match status" value="1"/>
</dbReference>
<proteinExistence type="evidence at transcript level"/>